<evidence type="ECO:0000313" key="1">
    <source>
        <dbReference type="EMBL" id="MBU3854745.1"/>
    </source>
</evidence>
<dbReference type="AlphaFoldDB" id="A0A9E2LC72"/>
<organism evidence="1 2">
    <name type="scientific">Candidatus Paraprevotella stercoravium</name>
    <dbReference type="NCBI Taxonomy" id="2838725"/>
    <lineage>
        <taxon>Bacteria</taxon>
        <taxon>Pseudomonadati</taxon>
        <taxon>Bacteroidota</taxon>
        <taxon>Bacteroidia</taxon>
        <taxon>Bacteroidales</taxon>
        <taxon>Prevotellaceae</taxon>
        <taxon>Paraprevotella</taxon>
    </lineage>
</organism>
<dbReference type="Proteomes" id="UP000823865">
    <property type="component" value="Unassembled WGS sequence"/>
</dbReference>
<reference evidence="1" key="2">
    <citation type="submission" date="2021-04" db="EMBL/GenBank/DDBJ databases">
        <authorList>
            <person name="Gilroy R."/>
        </authorList>
    </citation>
    <scope>NUCLEOTIDE SEQUENCE</scope>
    <source>
        <strain evidence="1">G3-2149</strain>
    </source>
</reference>
<accession>A0A9E2LC72</accession>
<sequence>MSTSFFIEDIHHKGCITVEQVLEIGQDFSQYTVGEDDEEYNDFLKEKIGNFECVLLGKENVSARGFELSYDDKTGSYAVRIFAPSSIADYESAFDYLKKLCAFLGNNKITTEDNEAYTTDTITAYNYKEQIGYALEAIYNNLKNSDHEHFEIFGLHRPVALNKKIIKEIIKTKEAVENFSSFITNLQYIDAYSARQKIYKKDDGSIFGVYTITETVPTIIPFTPCIEYENADTVKDSDVSQWLIGLVVIDGDPNDPGS</sequence>
<reference evidence="1" key="1">
    <citation type="journal article" date="2021" name="PeerJ">
        <title>Extensive microbial diversity within the chicken gut microbiome revealed by metagenomics and culture.</title>
        <authorList>
            <person name="Gilroy R."/>
            <person name="Ravi A."/>
            <person name="Getino M."/>
            <person name="Pursley I."/>
            <person name="Horton D.L."/>
            <person name="Alikhan N.F."/>
            <person name="Baker D."/>
            <person name="Gharbi K."/>
            <person name="Hall N."/>
            <person name="Watson M."/>
            <person name="Adriaenssens E.M."/>
            <person name="Foster-Nyarko E."/>
            <person name="Jarju S."/>
            <person name="Secka A."/>
            <person name="Antonio M."/>
            <person name="Oren A."/>
            <person name="Chaudhuri R.R."/>
            <person name="La Ragione R."/>
            <person name="Hildebrand F."/>
            <person name="Pallen M.J."/>
        </authorList>
    </citation>
    <scope>NUCLEOTIDE SEQUENCE</scope>
    <source>
        <strain evidence="1">G3-2149</strain>
    </source>
</reference>
<dbReference type="EMBL" id="JAHLFU010000279">
    <property type="protein sequence ID" value="MBU3854745.1"/>
    <property type="molecule type" value="Genomic_DNA"/>
</dbReference>
<protein>
    <submittedName>
        <fullName evidence="1">DUF4299 domain-containing protein</fullName>
    </submittedName>
</protein>
<dbReference type="Pfam" id="PF14132">
    <property type="entry name" value="DUF4299"/>
    <property type="match status" value="1"/>
</dbReference>
<dbReference type="InterPro" id="IPR025387">
    <property type="entry name" value="DUF4299"/>
</dbReference>
<proteinExistence type="predicted"/>
<comment type="caution">
    <text evidence="1">The sequence shown here is derived from an EMBL/GenBank/DDBJ whole genome shotgun (WGS) entry which is preliminary data.</text>
</comment>
<name>A0A9E2LC72_9BACT</name>
<feature type="non-terminal residue" evidence="1">
    <location>
        <position position="258"/>
    </location>
</feature>
<gene>
    <name evidence="1" type="ORF">H9789_13220</name>
</gene>
<evidence type="ECO:0000313" key="2">
    <source>
        <dbReference type="Proteomes" id="UP000823865"/>
    </source>
</evidence>